<comment type="similarity">
    <text evidence="7">Belongs to the DHHC palmitoyltransferase family.</text>
</comment>
<reference evidence="11" key="1">
    <citation type="submission" date="2025-08" db="UniProtKB">
        <authorList>
            <consortium name="RefSeq"/>
        </authorList>
    </citation>
    <scope>IDENTIFICATION</scope>
    <source>
        <tissue evidence="11">Spleen</tissue>
    </source>
</reference>
<dbReference type="Proteomes" id="UP000245320">
    <property type="component" value="Chromosome 3"/>
</dbReference>
<comment type="domain">
    <text evidence="7">The DHHC domain is required for palmitoyltransferase activity.</text>
</comment>
<evidence type="ECO:0000256" key="6">
    <source>
        <dbReference type="ARBA" id="ARBA00023315"/>
    </source>
</evidence>
<feature type="region of interest" description="Disordered" evidence="8">
    <location>
        <begin position="336"/>
        <end position="359"/>
    </location>
</feature>
<dbReference type="RefSeq" id="XP_019806697.1">
    <property type="nucleotide sequence ID" value="XM_019951138.2"/>
</dbReference>
<feature type="domain" description="Palmitoyltransferase DHHC" evidence="9">
    <location>
        <begin position="129"/>
        <end position="281"/>
    </location>
</feature>
<dbReference type="PROSITE" id="PS50216">
    <property type="entry name" value="DHHC"/>
    <property type="match status" value="1"/>
</dbReference>
<evidence type="ECO:0000259" key="9">
    <source>
        <dbReference type="Pfam" id="PF01529"/>
    </source>
</evidence>
<gene>
    <name evidence="11" type="primary">LOC101325051</name>
</gene>
<feature type="transmembrane region" description="Helical" evidence="7">
    <location>
        <begin position="249"/>
        <end position="268"/>
    </location>
</feature>
<evidence type="ECO:0000256" key="7">
    <source>
        <dbReference type="RuleBase" id="RU079119"/>
    </source>
</evidence>
<protein>
    <recommendedName>
        <fullName evidence="7">Palmitoyltransferase</fullName>
        <ecNumber evidence="7">2.3.1.225</ecNumber>
    </recommendedName>
</protein>
<feature type="transmembrane region" description="Helical" evidence="7">
    <location>
        <begin position="78"/>
        <end position="100"/>
    </location>
</feature>
<accession>A0A2U4CMM0</accession>
<keyword evidence="4 7" id="KW-1133">Transmembrane helix</keyword>
<evidence type="ECO:0000256" key="1">
    <source>
        <dbReference type="ARBA" id="ARBA00004141"/>
    </source>
</evidence>
<evidence type="ECO:0000256" key="3">
    <source>
        <dbReference type="ARBA" id="ARBA00022692"/>
    </source>
</evidence>
<dbReference type="GO" id="GO:0006612">
    <property type="term" value="P:protein targeting to membrane"/>
    <property type="evidence" value="ECO:0007669"/>
    <property type="project" value="TreeGrafter"/>
</dbReference>
<evidence type="ECO:0000256" key="2">
    <source>
        <dbReference type="ARBA" id="ARBA00022679"/>
    </source>
</evidence>
<evidence type="ECO:0000313" key="10">
    <source>
        <dbReference type="Proteomes" id="UP000245320"/>
    </source>
</evidence>
<organism evidence="10 11">
    <name type="scientific">Tursiops truncatus</name>
    <name type="common">Atlantic bottle-nosed dolphin</name>
    <name type="synonym">Delphinus truncatus</name>
    <dbReference type="NCBI Taxonomy" id="9739"/>
    <lineage>
        <taxon>Eukaryota</taxon>
        <taxon>Metazoa</taxon>
        <taxon>Chordata</taxon>
        <taxon>Craniata</taxon>
        <taxon>Vertebrata</taxon>
        <taxon>Euteleostomi</taxon>
        <taxon>Mammalia</taxon>
        <taxon>Eutheria</taxon>
        <taxon>Laurasiatheria</taxon>
        <taxon>Artiodactyla</taxon>
        <taxon>Whippomorpha</taxon>
        <taxon>Cetacea</taxon>
        <taxon>Odontoceti</taxon>
        <taxon>Delphinidae</taxon>
        <taxon>Tursiops</taxon>
    </lineage>
</organism>
<dbReference type="PANTHER" id="PTHR22883:SF22">
    <property type="entry name" value="PALMITOYLTRANSFERASE ZDHHC11-RELATED"/>
    <property type="match status" value="1"/>
</dbReference>
<dbReference type="AlphaFoldDB" id="A0A2U4CMM0"/>
<evidence type="ECO:0000313" key="11">
    <source>
        <dbReference type="RefSeq" id="XP_019806697.1"/>
    </source>
</evidence>
<comment type="subcellular location">
    <subcellularLocation>
        <location evidence="1">Membrane</location>
        <topology evidence="1">Multi-pass membrane protein</topology>
    </subcellularLocation>
</comment>
<sequence>MRRPVLQMAFWASISRLLLPGTASRRSTKTVPPRRSRVSGWSQPVHCLQIVAWIVSLILVSTTFGIFIPLLPHEWRYIAYSVTGGICLFHLLVHLIVLSIDPADANVRLKKNYSRTVPTFDRSKHAHVIQRQYCYLCEVAVTVKAKHCSTCNKCVSGFDHHCKWLNNCVGSRNYWYFFASVASAAAGLLCMVATLLYIFTQYFINPAGLRTDPHYRSISDQNTWLLLLPLFPVRTSTPVFLGIGALTLLLELVSLLLLGHLLLLHLYLRAKKLSTFEYIMQNNKLQRSKPLAVKRDVTPPRKGLLQLDNYLRSPAQGSKKPKEFLPTSMHLSLCSATVKPEDTSSSTQPVASLSSSVQR</sequence>
<keyword evidence="2 7" id="KW-0808">Transferase</keyword>
<evidence type="ECO:0000256" key="8">
    <source>
        <dbReference type="SAM" id="MobiDB-lite"/>
    </source>
</evidence>
<dbReference type="Pfam" id="PF01529">
    <property type="entry name" value="DHHC"/>
    <property type="match status" value="1"/>
</dbReference>
<feature type="compositionally biased region" description="Polar residues" evidence="8">
    <location>
        <begin position="343"/>
        <end position="359"/>
    </location>
</feature>
<dbReference type="InterPro" id="IPR001594">
    <property type="entry name" value="Palmitoyltrfase_DHHC"/>
</dbReference>
<evidence type="ECO:0000256" key="4">
    <source>
        <dbReference type="ARBA" id="ARBA00022989"/>
    </source>
</evidence>
<dbReference type="InterPro" id="IPR039859">
    <property type="entry name" value="PFA4/ZDH16/20/ERF2-like"/>
</dbReference>
<keyword evidence="10" id="KW-1185">Reference proteome</keyword>
<feature type="transmembrane region" description="Helical" evidence="7">
    <location>
        <begin position="174"/>
        <end position="204"/>
    </location>
</feature>
<dbReference type="PANTHER" id="PTHR22883">
    <property type="entry name" value="ZINC FINGER DHHC DOMAIN CONTAINING PROTEIN"/>
    <property type="match status" value="1"/>
</dbReference>
<keyword evidence="6 7" id="KW-0012">Acyltransferase</keyword>
<feature type="transmembrane region" description="Helical" evidence="7">
    <location>
        <begin position="49"/>
        <end position="71"/>
    </location>
</feature>
<dbReference type="GO" id="GO:0005783">
    <property type="term" value="C:endoplasmic reticulum"/>
    <property type="evidence" value="ECO:0007669"/>
    <property type="project" value="TreeGrafter"/>
</dbReference>
<keyword evidence="5 7" id="KW-0472">Membrane</keyword>
<evidence type="ECO:0000256" key="5">
    <source>
        <dbReference type="ARBA" id="ARBA00023136"/>
    </source>
</evidence>
<proteinExistence type="inferred from homology"/>
<dbReference type="GO" id="GO:0019706">
    <property type="term" value="F:protein-cysteine S-palmitoyltransferase activity"/>
    <property type="evidence" value="ECO:0007669"/>
    <property type="project" value="UniProtKB-EC"/>
</dbReference>
<dbReference type="GO" id="GO:0005794">
    <property type="term" value="C:Golgi apparatus"/>
    <property type="evidence" value="ECO:0007669"/>
    <property type="project" value="TreeGrafter"/>
</dbReference>
<dbReference type="GO" id="GO:0016020">
    <property type="term" value="C:membrane"/>
    <property type="evidence" value="ECO:0007669"/>
    <property type="project" value="UniProtKB-SubCell"/>
</dbReference>
<keyword evidence="3 7" id="KW-0812">Transmembrane</keyword>
<comment type="catalytic activity">
    <reaction evidence="7">
        <text>L-cysteinyl-[protein] + hexadecanoyl-CoA = S-hexadecanoyl-L-cysteinyl-[protein] + CoA</text>
        <dbReference type="Rhea" id="RHEA:36683"/>
        <dbReference type="Rhea" id="RHEA-COMP:10131"/>
        <dbReference type="Rhea" id="RHEA-COMP:11032"/>
        <dbReference type="ChEBI" id="CHEBI:29950"/>
        <dbReference type="ChEBI" id="CHEBI:57287"/>
        <dbReference type="ChEBI" id="CHEBI:57379"/>
        <dbReference type="ChEBI" id="CHEBI:74151"/>
        <dbReference type="EC" id="2.3.1.225"/>
    </reaction>
</comment>
<dbReference type="OrthoDB" id="9909019at2759"/>
<name>A0A2U4CMM0_TURTR</name>
<dbReference type="EC" id="2.3.1.225" evidence="7"/>